<evidence type="ECO:0000313" key="2">
    <source>
        <dbReference type="Proteomes" id="UP001500655"/>
    </source>
</evidence>
<dbReference type="Gene3D" id="3.40.50.12500">
    <property type="match status" value="1"/>
</dbReference>
<accession>A0ABP4X251</accession>
<dbReference type="PIRSF" id="PIRSF015736">
    <property type="entry name" value="MI"/>
    <property type="match status" value="1"/>
</dbReference>
<dbReference type="Pfam" id="PF17645">
    <property type="entry name" value="Amdase"/>
    <property type="match status" value="1"/>
</dbReference>
<gene>
    <name evidence="1" type="ORF">GCM10009681_43640</name>
</gene>
<proteinExistence type="predicted"/>
<dbReference type="InterPro" id="IPR026286">
    <property type="entry name" value="MaiA/AMDase"/>
</dbReference>
<dbReference type="Proteomes" id="UP001500655">
    <property type="component" value="Unassembled WGS sequence"/>
</dbReference>
<keyword evidence="2" id="KW-1185">Reference proteome</keyword>
<protein>
    <submittedName>
        <fullName evidence="1">IgiC</fullName>
    </submittedName>
</protein>
<dbReference type="InterPro" id="IPR053714">
    <property type="entry name" value="Iso_Racemase_Enz_sf"/>
</dbReference>
<organism evidence="1 2">
    <name type="scientific">Luedemannella helvata</name>
    <dbReference type="NCBI Taxonomy" id="349315"/>
    <lineage>
        <taxon>Bacteria</taxon>
        <taxon>Bacillati</taxon>
        <taxon>Actinomycetota</taxon>
        <taxon>Actinomycetes</taxon>
        <taxon>Micromonosporales</taxon>
        <taxon>Micromonosporaceae</taxon>
        <taxon>Luedemannella</taxon>
    </lineage>
</organism>
<name>A0ABP4X251_9ACTN</name>
<reference evidence="2" key="1">
    <citation type="journal article" date="2019" name="Int. J. Syst. Evol. Microbiol.">
        <title>The Global Catalogue of Microorganisms (GCM) 10K type strain sequencing project: providing services to taxonomists for standard genome sequencing and annotation.</title>
        <authorList>
            <consortium name="The Broad Institute Genomics Platform"/>
            <consortium name="The Broad Institute Genome Sequencing Center for Infectious Disease"/>
            <person name="Wu L."/>
            <person name="Ma J."/>
        </authorList>
    </citation>
    <scope>NUCLEOTIDE SEQUENCE [LARGE SCALE GENOMIC DNA]</scope>
    <source>
        <strain evidence="2">JCM 13249</strain>
    </source>
</reference>
<evidence type="ECO:0000313" key="1">
    <source>
        <dbReference type="EMBL" id="GAA1767857.1"/>
    </source>
</evidence>
<sequence>MLAAMLTAGTIRTKWGVIIPSTNIMVEHDFAALCPYGVTFHAGRAYIASPSMATDADAKTLLDEMDQGFSTALRDVLTAKPDRIIIAMSAEVMRRGVQGGQDFVDDIAQQAGLPVTTGPEAVIAALHRIGATRIGVLTPYQPESDALTRDYFEASGFEVRQVAGLRCTSATDIAEVTPDRIVAALRELDRCGADALVQVGSNLNAVALAAQAERWLDTPTISMNTATVWHALRQSGITDQRGDAGPLLRDF</sequence>
<dbReference type="EMBL" id="BAAALS010000024">
    <property type="protein sequence ID" value="GAA1767857.1"/>
    <property type="molecule type" value="Genomic_DNA"/>
</dbReference>
<dbReference type="PANTHER" id="PTHR40267:SF1">
    <property type="entry name" value="BLR3294 PROTEIN"/>
    <property type="match status" value="1"/>
</dbReference>
<dbReference type="PANTHER" id="PTHR40267">
    <property type="entry name" value="BLR3294 PROTEIN"/>
    <property type="match status" value="1"/>
</dbReference>
<comment type="caution">
    <text evidence="1">The sequence shown here is derived from an EMBL/GenBank/DDBJ whole genome shotgun (WGS) entry which is preliminary data.</text>
</comment>